<feature type="transmembrane region" description="Helical" evidence="1">
    <location>
        <begin position="20"/>
        <end position="39"/>
    </location>
</feature>
<comment type="caution">
    <text evidence="2">The sequence shown here is derived from an EMBL/GenBank/DDBJ whole genome shotgun (WGS) entry which is preliminary data.</text>
</comment>
<protein>
    <recommendedName>
        <fullName evidence="4">O-antigen polysaccharide polymerase Wzy</fullName>
    </recommendedName>
</protein>
<feature type="transmembrane region" description="Helical" evidence="1">
    <location>
        <begin position="455"/>
        <end position="473"/>
    </location>
</feature>
<sequence>MSAARTTWRRAARKRSQLPFLWLLAFGFAMAGLFAALYLGSTDTLTAGLVLLEAVSIFCIKADNELLKLWRLFALAYFCVLPAAQLVAHDEIYLTLLPEQNPTTIAWFVLNIIGIWGMNFTLIAMRGRRTTVALPSETRRSAVVSRWAYMFALLALAALAFIYVKLGGYRQIEQLYADRLETSVTQNDPLEGLGFVQALANTAPLWVFACLTLRPWHSRLMRIVAFVQLVVLGWLSSGVFGNRQGIVFVVLFACLIYHTFVGRISRRAAKIVATCIAVGGLAMIPLKFGIDYSEIGNLSKNFADQRMLQLSMGPLSFFLFRDLSRFDVQVQALDSVSKPGYTLSMGRSFVGAVAAIVPKAIWKDKPDTFAREKSDIVRETETNQSDETTLLFGMPGEFLVNFGVLGYLLSFVVAAWMIARINGMALGANWRWLTVKVVSYPLPFLFFLFDSNVLAYYGTRWIVLFALPMALLLKQKQRKPRLFHQNAGVRNENNPRS</sequence>
<feature type="transmembrane region" description="Helical" evidence="1">
    <location>
        <begin position="246"/>
        <end position="264"/>
    </location>
</feature>
<name>A0AAW3UQZ6_9BURK</name>
<evidence type="ECO:0000313" key="2">
    <source>
        <dbReference type="EMBL" id="MBB6200768.1"/>
    </source>
</evidence>
<keyword evidence="1" id="KW-0472">Membrane</keyword>
<keyword evidence="1" id="KW-0812">Transmembrane</keyword>
<feature type="transmembrane region" description="Helical" evidence="1">
    <location>
        <begin position="220"/>
        <end position="240"/>
    </location>
</feature>
<feature type="transmembrane region" description="Helical" evidence="1">
    <location>
        <begin position="398"/>
        <end position="418"/>
    </location>
</feature>
<accession>A0AAW3UQZ6</accession>
<feature type="transmembrane region" description="Helical" evidence="1">
    <location>
        <begin position="193"/>
        <end position="213"/>
    </location>
</feature>
<dbReference type="RefSeq" id="WP_042274159.1">
    <property type="nucleotide sequence ID" value="NZ_CADFGE010000008.1"/>
</dbReference>
<feature type="transmembrane region" description="Helical" evidence="1">
    <location>
        <begin position="271"/>
        <end position="290"/>
    </location>
</feature>
<evidence type="ECO:0000313" key="3">
    <source>
        <dbReference type="Proteomes" id="UP000518681"/>
    </source>
</evidence>
<keyword evidence="1" id="KW-1133">Transmembrane helix</keyword>
<feature type="transmembrane region" description="Helical" evidence="1">
    <location>
        <begin position="104"/>
        <end position="125"/>
    </location>
</feature>
<evidence type="ECO:0000256" key="1">
    <source>
        <dbReference type="SAM" id="Phobius"/>
    </source>
</evidence>
<feature type="transmembrane region" description="Helical" evidence="1">
    <location>
        <begin position="430"/>
        <end position="449"/>
    </location>
</feature>
<dbReference type="EMBL" id="JACIIK010000003">
    <property type="protein sequence ID" value="MBB6200768.1"/>
    <property type="molecule type" value="Genomic_DNA"/>
</dbReference>
<gene>
    <name evidence="2" type="ORF">GGD69_001617</name>
</gene>
<feature type="transmembrane region" description="Helical" evidence="1">
    <location>
        <begin position="146"/>
        <end position="164"/>
    </location>
</feature>
<proteinExistence type="predicted"/>
<organism evidence="2 3">
    <name type="scientific">Paraburkholderia fungorum</name>
    <dbReference type="NCBI Taxonomy" id="134537"/>
    <lineage>
        <taxon>Bacteria</taxon>
        <taxon>Pseudomonadati</taxon>
        <taxon>Pseudomonadota</taxon>
        <taxon>Betaproteobacteria</taxon>
        <taxon>Burkholderiales</taxon>
        <taxon>Burkholderiaceae</taxon>
        <taxon>Paraburkholderia</taxon>
    </lineage>
</organism>
<dbReference type="Proteomes" id="UP000518681">
    <property type="component" value="Unassembled WGS sequence"/>
</dbReference>
<reference evidence="2 3" key="1">
    <citation type="submission" date="2020-08" db="EMBL/GenBank/DDBJ databases">
        <title>Genomic Encyclopedia of Type Strains, Phase IV (KMG-V): Genome sequencing to study the core and pangenomes of soil and plant-associated prokaryotes.</title>
        <authorList>
            <person name="Whitman W."/>
        </authorList>
    </citation>
    <scope>NUCLEOTIDE SEQUENCE [LARGE SCALE GENOMIC DNA]</scope>
    <source>
        <strain evidence="2 3">SEMIA 4013</strain>
    </source>
</reference>
<evidence type="ECO:0008006" key="4">
    <source>
        <dbReference type="Google" id="ProtNLM"/>
    </source>
</evidence>
<feature type="transmembrane region" description="Helical" evidence="1">
    <location>
        <begin position="45"/>
        <end position="62"/>
    </location>
</feature>
<feature type="transmembrane region" description="Helical" evidence="1">
    <location>
        <begin position="69"/>
        <end position="88"/>
    </location>
</feature>
<dbReference type="AlphaFoldDB" id="A0AAW3UQZ6"/>